<dbReference type="InterPro" id="IPR024761">
    <property type="entry name" value="TFIIIC_delta_N"/>
</dbReference>
<dbReference type="InterPro" id="IPR024764">
    <property type="entry name" value="TFIIIC_Znf"/>
</dbReference>
<proteinExistence type="predicted"/>
<dbReference type="EMBL" id="MCFA01000300">
    <property type="protein sequence ID" value="ORX94757.1"/>
    <property type="molecule type" value="Genomic_DNA"/>
</dbReference>
<dbReference type="GO" id="GO:0000127">
    <property type="term" value="C:transcription factor TFIIIC complex"/>
    <property type="evidence" value="ECO:0007669"/>
    <property type="project" value="InterPro"/>
</dbReference>
<comment type="caution">
    <text evidence="3">The sequence shown here is derived from an EMBL/GenBank/DDBJ whole genome shotgun (WGS) entry which is preliminary data.</text>
</comment>
<dbReference type="STRING" id="1231657.A0A1Y1Y9S8"/>
<gene>
    <name evidence="3" type="ORF">BCR34DRAFT_499027</name>
</gene>
<keyword evidence="4" id="KW-1185">Reference proteome</keyword>
<accession>A0A1Y1Y9S8</accession>
<dbReference type="GO" id="GO:0004402">
    <property type="term" value="F:histone acetyltransferase activity"/>
    <property type="evidence" value="ECO:0007669"/>
    <property type="project" value="InterPro"/>
</dbReference>
<dbReference type="InterPro" id="IPR044230">
    <property type="entry name" value="GTF3C4"/>
</dbReference>
<dbReference type="PANTHER" id="PTHR15496:SF2">
    <property type="entry name" value="GENERAL TRANSCRIPTION FACTOR 3C POLYPEPTIDE 4"/>
    <property type="match status" value="1"/>
</dbReference>
<feature type="domain" description="Transcription factor IIIC putative zinc-finger" evidence="2">
    <location>
        <begin position="659"/>
        <end position="822"/>
    </location>
</feature>
<dbReference type="PANTHER" id="PTHR15496">
    <property type="entry name" value="GENERAL TRANSCRIPTION FACTOR 3C POLYPEPTIDE 4 FAMILY"/>
    <property type="match status" value="1"/>
</dbReference>
<evidence type="ECO:0000313" key="4">
    <source>
        <dbReference type="Proteomes" id="UP000193144"/>
    </source>
</evidence>
<dbReference type="AlphaFoldDB" id="A0A1Y1Y9S8"/>
<evidence type="ECO:0000259" key="1">
    <source>
        <dbReference type="Pfam" id="PF12657"/>
    </source>
</evidence>
<feature type="domain" description="Transcription factor IIIC 90kDa subunit N-terminal" evidence="1">
    <location>
        <begin position="19"/>
        <end position="478"/>
    </location>
</feature>
<dbReference type="Pfam" id="PF12660">
    <property type="entry name" value="zf-TFIIIC"/>
    <property type="match status" value="1"/>
</dbReference>
<reference evidence="3 4" key="1">
    <citation type="submission" date="2016-07" db="EMBL/GenBank/DDBJ databases">
        <title>Pervasive Adenine N6-methylation of Active Genes in Fungi.</title>
        <authorList>
            <consortium name="DOE Joint Genome Institute"/>
            <person name="Mondo S.J."/>
            <person name="Dannebaum R.O."/>
            <person name="Kuo R.C."/>
            <person name="Labutti K."/>
            <person name="Haridas S."/>
            <person name="Kuo A."/>
            <person name="Salamov A."/>
            <person name="Ahrendt S.R."/>
            <person name="Lipzen A."/>
            <person name="Sullivan W."/>
            <person name="Andreopoulos W.B."/>
            <person name="Clum A."/>
            <person name="Lindquist E."/>
            <person name="Daum C."/>
            <person name="Ramamoorthy G.K."/>
            <person name="Gryganskyi A."/>
            <person name="Culley D."/>
            <person name="Magnuson J.K."/>
            <person name="James T.Y."/>
            <person name="O'Malley M.A."/>
            <person name="Stajich J.E."/>
            <person name="Spatafora J.W."/>
            <person name="Visel A."/>
            <person name="Grigoriev I.V."/>
        </authorList>
    </citation>
    <scope>NUCLEOTIDE SEQUENCE [LARGE SCALE GENOMIC DNA]</scope>
    <source>
        <strain evidence="3 4">CBS 115471</strain>
    </source>
</reference>
<evidence type="ECO:0000313" key="3">
    <source>
        <dbReference type="EMBL" id="ORX94757.1"/>
    </source>
</evidence>
<dbReference type="Proteomes" id="UP000193144">
    <property type="component" value="Unassembled WGS sequence"/>
</dbReference>
<organism evidence="3 4">
    <name type="scientific">Clohesyomyces aquaticus</name>
    <dbReference type="NCBI Taxonomy" id="1231657"/>
    <lineage>
        <taxon>Eukaryota</taxon>
        <taxon>Fungi</taxon>
        <taxon>Dikarya</taxon>
        <taxon>Ascomycota</taxon>
        <taxon>Pezizomycotina</taxon>
        <taxon>Dothideomycetes</taxon>
        <taxon>Pleosporomycetidae</taxon>
        <taxon>Pleosporales</taxon>
        <taxon>Lindgomycetaceae</taxon>
        <taxon>Clohesyomyces</taxon>
    </lineage>
</organism>
<dbReference type="OrthoDB" id="6021743at2759"/>
<protein>
    <submittedName>
        <fullName evidence="3">Transcription factor IIIC subunit delta N-term-domain-containing protein</fullName>
    </submittedName>
</protein>
<dbReference type="Pfam" id="PF12657">
    <property type="entry name" value="TFIIIC_delta"/>
    <property type="match status" value="1"/>
</dbReference>
<evidence type="ECO:0000259" key="2">
    <source>
        <dbReference type="Pfam" id="PF12660"/>
    </source>
</evidence>
<dbReference type="GO" id="GO:0006384">
    <property type="term" value="P:transcription initiation at RNA polymerase III promoter"/>
    <property type="evidence" value="ECO:0007669"/>
    <property type="project" value="InterPro"/>
</dbReference>
<name>A0A1Y1Y9S8_9PLEO</name>
<sequence>MSDVTEIRCWPSGPFAIDWSADGIIAIASAETVELLFPNIDGTDNFDTEFVQWRHIPIQVSWFTRDELPVKLPQPLRVFSVGEEISSSVPLSISWSPPGLAKHRRCALAVFTSNLILSIWGTVGKPQEVSGWARQLIINDALDEYFSNLSRNDGDVAGLQVEDKACQRRRIRTYCWAPGMNGVISTGCVGTQLSWGKHMIAVSNDDNDLVLVELQSPTSSFGNEDTWKAEVLGHFSLLCSPQGSVEHPGILDEYLSEQQHICHVSWSPWAVDGEGLRSVLSYATNTDLRARVISYSQGRISVGPDVVWPGIELRYSGPLKWLPNIGVGNTLTLAVFTMTELLCLTVSAKDACVLQRLTHNMDGRWDTVSGVAFDIRSPPSTTIHFSSVMGTTHYPTAAIEVLPDRLSPASEPYWQSQLQESQAYFSANFDLAGTANPKTWGLSASPLGDFVASCFTMHPTDMIEYHTVSERRGTIAVSHLSSSSSELIIPTGDVSTEGVLFTIKKWWENNIEDDDEAEEAKAKILEKLLESHSIPRSLISSSGSLVPNPGFSELDAAFLSQFKQRLFLDPNTLKDRYKILISMVCHSPNSSDETSKNDVAIARTMIGYRISKELQRLQGVLSESSVFSTQVLANIQEVSQLIRTMGSDEVPFQPFPPTIEACEFCGATLKMEDLSEAQCPNGHQFVRCGLTFLAIQGPGISKYCGVCSRAYFSDEYVLEQESFSQVSTPAQEQQEAEEMRLEGFQDMARPIVIAEEGQQEIDNAHDRAVAEQAIGQLTLMPVSSPVANVTMDGEESKVEPPMTLTKLLFWACDVCIYCGGKFVG</sequence>